<reference evidence="5" key="1">
    <citation type="journal article" date="2012" name="Science">
        <title>Fermentation, hydrogen, and sulfur metabolism in multiple uncultivated bacterial phyla.</title>
        <authorList>
            <person name="Wrighton K.C."/>
            <person name="Thomas B.C."/>
            <person name="Sharon I."/>
            <person name="Miller C.S."/>
            <person name="Castelle C.J."/>
            <person name="VerBerkmoes N.C."/>
            <person name="Wilkins M.J."/>
            <person name="Hettich R.L."/>
            <person name="Lipton M.S."/>
            <person name="Williams K.H."/>
            <person name="Long P.E."/>
            <person name="Banfield J.F."/>
        </authorList>
    </citation>
    <scope>NUCLEOTIDE SEQUENCE [LARGE SCALE GENOMIC DNA]</scope>
</reference>
<evidence type="ECO:0000256" key="4">
    <source>
        <dbReference type="ARBA" id="ARBA00038303"/>
    </source>
</evidence>
<dbReference type="GO" id="GO:0032259">
    <property type="term" value="P:methylation"/>
    <property type="evidence" value="ECO:0007669"/>
    <property type="project" value="UniProtKB-KW"/>
</dbReference>
<comment type="similarity">
    <text evidence="4">Belongs to the RNA methyltransferase RlmH family.</text>
</comment>
<evidence type="ECO:0000256" key="2">
    <source>
        <dbReference type="ARBA" id="ARBA00022679"/>
    </source>
</evidence>
<evidence type="ECO:0000313" key="5">
    <source>
        <dbReference type="EMBL" id="EKE26489.1"/>
    </source>
</evidence>
<dbReference type="SUPFAM" id="SSF75217">
    <property type="entry name" value="alpha/beta knot"/>
    <property type="match status" value="1"/>
</dbReference>
<keyword evidence="2" id="KW-0808">Transferase</keyword>
<keyword evidence="3" id="KW-0949">S-adenosyl-L-methionine</keyword>
<evidence type="ECO:0000256" key="1">
    <source>
        <dbReference type="ARBA" id="ARBA00022603"/>
    </source>
</evidence>
<proteinExistence type="inferred from homology"/>
<dbReference type="PIRSF" id="PIRSF004505">
    <property type="entry name" value="MT_bac"/>
    <property type="match status" value="1"/>
</dbReference>
<name>K2G8N2_9BACT</name>
<dbReference type="Pfam" id="PF02590">
    <property type="entry name" value="SPOUT_MTase"/>
    <property type="match status" value="1"/>
</dbReference>
<dbReference type="InterPro" id="IPR003742">
    <property type="entry name" value="RlmH-like"/>
</dbReference>
<dbReference type="EMBL" id="AMFJ01000783">
    <property type="protein sequence ID" value="EKE26489.1"/>
    <property type="molecule type" value="Genomic_DNA"/>
</dbReference>
<comment type="caution">
    <text evidence="5">The sequence shown here is derived from an EMBL/GenBank/DDBJ whole genome shotgun (WGS) entry which is preliminary data.</text>
</comment>
<dbReference type="InterPro" id="IPR029028">
    <property type="entry name" value="Alpha/beta_knot_MTases"/>
</dbReference>
<dbReference type="Gene3D" id="3.40.1280.10">
    <property type="match status" value="1"/>
</dbReference>
<sequence length="149" mass="18510">MIRIIEVSDSFSHFLEPIKEYEKRLKWIEIHKIKPENKWDSKYIIKNESLKIKKFLEKDKWFNIYLDILWEELDTMKFYEFIEKIYQENSKINIIIWGAYWIDLSILWNLINKKISLSKMTFPHSLALLLILEQIYRIENIKKNTWYHH</sequence>
<dbReference type="PANTHER" id="PTHR33603:SF1">
    <property type="entry name" value="RIBOSOMAL RNA LARGE SUBUNIT METHYLTRANSFERASE H"/>
    <property type="match status" value="1"/>
</dbReference>
<dbReference type="GO" id="GO:0008168">
    <property type="term" value="F:methyltransferase activity"/>
    <property type="evidence" value="ECO:0007669"/>
    <property type="project" value="UniProtKB-KW"/>
</dbReference>
<gene>
    <name evidence="5" type="ORF">ACD_4C00267G0007</name>
</gene>
<organism evidence="5">
    <name type="scientific">uncultured bacterium</name>
    <name type="common">gcode 4</name>
    <dbReference type="NCBI Taxonomy" id="1234023"/>
    <lineage>
        <taxon>Bacteria</taxon>
        <taxon>environmental samples</taxon>
    </lineage>
</organism>
<dbReference type="InterPro" id="IPR029026">
    <property type="entry name" value="tRNA_m1G_MTases_N"/>
</dbReference>
<protein>
    <recommendedName>
        <fullName evidence="6">Ribosomal RNA large subunit methyltransferase H</fullName>
    </recommendedName>
</protein>
<keyword evidence="1" id="KW-0489">Methyltransferase</keyword>
<accession>K2G8N2</accession>
<dbReference type="PANTHER" id="PTHR33603">
    <property type="entry name" value="METHYLTRANSFERASE"/>
    <property type="match status" value="1"/>
</dbReference>
<evidence type="ECO:0000256" key="3">
    <source>
        <dbReference type="ARBA" id="ARBA00022691"/>
    </source>
</evidence>
<dbReference type="AlphaFoldDB" id="K2G8N2"/>
<dbReference type="GO" id="GO:0006364">
    <property type="term" value="P:rRNA processing"/>
    <property type="evidence" value="ECO:0007669"/>
    <property type="project" value="InterPro"/>
</dbReference>
<evidence type="ECO:0008006" key="6">
    <source>
        <dbReference type="Google" id="ProtNLM"/>
    </source>
</evidence>